<dbReference type="PROSITE" id="PS00687">
    <property type="entry name" value="ALDEHYDE_DEHYDR_GLU"/>
    <property type="match status" value="1"/>
</dbReference>
<evidence type="ECO:0000256" key="5">
    <source>
        <dbReference type="ARBA" id="ARBA00048559"/>
    </source>
</evidence>
<evidence type="ECO:0000313" key="12">
    <source>
        <dbReference type="Proteomes" id="UP000642876"/>
    </source>
</evidence>
<accession>A0A7H0JZN7</accession>
<dbReference type="Gene3D" id="3.40.605.10">
    <property type="entry name" value="Aldehyde Dehydrogenase, Chain A, domain 1"/>
    <property type="match status" value="1"/>
</dbReference>
<sequence length="474" mass="50818">MATITVTNPATGETVGEVQQATAADVDEAFARARGAQRQWAALPARKRARVLRRFAKVVVDKRDELLDLIQSENGKNRASALEEVMDVALTSLYYAQTGPKATRTRGRFTALPLVSSTREQRPPKGVVGVIAPFNYPLALAVSDAVPALIAGNAVVVKPDSQTPLSALRAAELLREAGLPEDVFIVVPGSGAEVGQAIVRQCDFLMFTGSTATGKKLAAQAGERLIDYSMELGGKNPMIVADDAPLERAINAATHACFSNSGQLCISIERIYVHRAVADDFIAGFVDRTTQMRVGAGRDWGIDMGSQISKEHTDKIAMLVDDALTHGARALTGGHRTGETFFEPTILTDVPADAALYTQEVFGPVVYIEVVDSLDQAVEKANDTEYGLNASVWASAATGRRLAKRLEAGTVNINDGYAPAWSAMGAPMGGWKQSGAGRRHGEHGITKFTEPRNVTRMRGVTVGGVMDFARRRLR</sequence>
<dbReference type="FunFam" id="3.40.309.10:FF:000009">
    <property type="entry name" value="Aldehyde dehydrogenase A"/>
    <property type="match status" value="1"/>
</dbReference>
<organism evidence="10 11">
    <name type="scientific">Corynebacterium lujinxingii</name>
    <dbReference type="NCBI Taxonomy" id="2763010"/>
    <lineage>
        <taxon>Bacteria</taxon>
        <taxon>Bacillati</taxon>
        <taxon>Actinomycetota</taxon>
        <taxon>Actinomycetes</taxon>
        <taxon>Mycobacteriales</taxon>
        <taxon>Corynebacteriaceae</taxon>
        <taxon>Corynebacterium</taxon>
    </lineage>
</organism>
<dbReference type="EMBL" id="JACMYE010000008">
    <property type="protein sequence ID" value="MBC3179681.1"/>
    <property type="molecule type" value="Genomic_DNA"/>
</dbReference>
<dbReference type="EC" id="1.2.1.79" evidence="4"/>
<evidence type="ECO:0000256" key="6">
    <source>
        <dbReference type="PROSITE-ProRule" id="PRU10007"/>
    </source>
</evidence>
<evidence type="ECO:0000313" key="10">
    <source>
        <dbReference type="EMBL" id="QNP90503.1"/>
    </source>
</evidence>
<evidence type="ECO:0000256" key="4">
    <source>
        <dbReference type="ARBA" id="ARBA00039122"/>
    </source>
</evidence>
<dbReference type="Pfam" id="PF00171">
    <property type="entry name" value="Aldedh"/>
    <property type="match status" value="1"/>
</dbReference>
<dbReference type="Gene3D" id="3.40.309.10">
    <property type="entry name" value="Aldehyde Dehydrogenase, Chain A, domain 2"/>
    <property type="match status" value="1"/>
</dbReference>
<evidence type="ECO:0000313" key="11">
    <source>
        <dbReference type="Proteomes" id="UP000516235"/>
    </source>
</evidence>
<dbReference type="InterPro" id="IPR029510">
    <property type="entry name" value="Ald_DH_CS_GLU"/>
</dbReference>
<protein>
    <recommendedName>
        <fullName evidence="4">succinate-semialdehyde dehydrogenase (NADP(+))</fullName>
        <ecNumber evidence="4">1.2.1.79</ecNumber>
    </recommendedName>
</protein>
<evidence type="ECO:0000256" key="2">
    <source>
        <dbReference type="ARBA" id="ARBA00022857"/>
    </source>
</evidence>
<dbReference type="PANTHER" id="PTHR11699">
    <property type="entry name" value="ALDEHYDE DEHYDROGENASE-RELATED"/>
    <property type="match status" value="1"/>
</dbReference>
<dbReference type="GO" id="GO:0036243">
    <property type="term" value="F:succinate-semialdehyde dehydrogenase (NADP+) activity"/>
    <property type="evidence" value="ECO:0007669"/>
    <property type="project" value="UniProtKB-EC"/>
</dbReference>
<feature type="domain" description="Aldehyde dehydrogenase" evidence="8">
    <location>
        <begin position="3"/>
        <end position="454"/>
    </location>
</feature>
<name>A0A7H0JZN7_9CORY</name>
<dbReference type="InterPro" id="IPR015590">
    <property type="entry name" value="Aldehyde_DH_dom"/>
</dbReference>
<reference evidence="11 12" key="1">
    <citation type="submission" date="2020-08" db="EMBL/GenBank/DDBJ databases">
        <title>novel species in genus Corynebacterium.</title>
        <authorList>
            <person name="Zhang G."/>
        </authorList>
    </citation>
    <scope>NUCLEOTIDE SEQUENCE [LARGE SCALE GENOMIC DNA]</scope>
    <source>
        <strain evidence="11 12">zg-917</strain>
        <strain evidence="10">Zg-917</strain>
    </source>
</reference>
<comment type="catalytic activity">
    <reaction evidence="5">
        <text>succinate semialdehyde + NADP(+) + H2O = succinate + NADPH + 2 H(+)</text>
        <dbReference type="Rhea" id="RHEA:13213"/>
        <dbReference type="ChEBI" id="CHEBI:15377"/>
        <dbReference type="ChEBI" id="CHEBI:15378"/>
        <dbReference type="ChEBI" id="CHEBI:30031"/>
        <dbReference type="ChEBI" id="CHEBI:57706"/>
        <dbReference type="ChEBI" id="CHEBI:57783"/>
        <dbReference type="ChEBI" id="CHEBI:58349"/>
        <dbReference type="EC" id="1.2.1.79"/>
    </reaction>
</comment>
<feature type="active site" evidence="6">
    <location>
        <position position="231"/>
    </location>
</feature>
<keyword evidence="2" id="KW-0521">NADP</keyword>
<evidence type="ECO:0000313" key="9">
    <source>
        <dbReference type="EMBL" id="MBC3179681.1"/>
    </source>
</evidence>
<dbReference type="RefSeq" id="WP_171193318.1">
    <property type="nucleotide sequence ID" value="NZ_CP061032.1"/>
</dbReference>
<dbReference type="InterPro" id="IPR016161">
    <property type="entry name" value="Ald_DH/histidinol_DH"/>
</dbReference>
<evidence type="ECO:0000259" key="8">
    <source>
        <dbReference type="Pfam" id="PF00171"/>
    </source>
</evidence>
<dbReference type="FunFam" id="3.40.605.10:FF:000010">
    <property type="entry name" value="N-succinylglutamate 5-semialdehyde dehydrogenase"/>
    <property type="match status" value="1"/>
</dbReference>
<dbReference type="InterPro" id="IPR016162">
    <property type="entry name" value="Ald_DH_N"/>
</dbReference>
<proteinExistence type="inferred from homology"/>
<dbReference type="EMBL" id="CP061032">
    <property type="protein sequence ID" value="QNP90503.1"/>
    <property type="molecule type" value="Genomic_DNA"/>
</dbReference>
<dbReference type="InterPro" id="IPR016163">
    <property type="entry name" value="Ald_DH_C"/>
</dbReference>
<dbReference type="NCBIfam" id="NF006916">
    <property type="entry name" value="PRK09407.1"/>
    <property type="match status" value="1"/>
</dbReference>
<dbReference type="Proteomes" id="UP000516235">
    <property type="component" value="Chromosome"/>
</dbReference>
<gene>
    <name evidence="9" type="ORF">H7348_10275</name>
    <name evidence="10" type="ORF">IAU68_01555</name>
</gene>
<comment type="similarity">
    <text evidence="1 7">Belongs to the aldehyde dehydrogenase family.</text>
</comment>
<dbReference type="KEGG" id="cluj:IAU68_01555"/>
<dbReference type="AlphaFoldDB" id="A0A7H0JZN7"/>
<evidence type="ECO:0000256" key="3">
    <source>
        <dbReference type="ARBA" id="ARBA00023002"/>
    </source>
</evidence>
<dbReference type="SUPFAM" id="SSF53720">
    <property type="entry name" value="ALDH-like"/>
    <property type="match status" value="1"/>
</dbReference>
<keyword evidence="3 7" id="KW-0560">Oxidoreductase</keyword>
<evidence type="ECO:0000256" key="1">
    <source>
        <dbReference type="ARBA" id="ARBA00009986"/>
    </source>
</evidence>
<dbReference type="Proteomes" id="UP000642876">
    <property type="component" value="Unassembled WGS sequence"/>
</dbReference>
<keyword evidence="12" id="KW-1185">Reference proteome</keyword>
<evidence type="ECO:0000256" key="7">
    <source>
        <dbReference type="RuleBase" id="RU003345"/>
    </source>
</evidence>